<protein>
    <recommendedName>
        <fullName evidence="2">protein-glutamate O-methyltransferase</fullName>
        <ecNumber evidence="2">2.1.1.80</ecNumber>
    </recommendedName>
</protein>
<dbReference type="PROSITE" id="PS50123">
    <property type="entry name" value="CHER"/>
    <property type="match status" value="1"/>
</dbReference>
<feature type="domain" description="CheR-type methyltransferase" evidence="6">
    <location>
        <begin position="1"/>
        <end position="247"/>
    </location>
</feature>
<keyword evidence="5" id="KW-0949">S-adenosyl-L-methionine</keyword>
<dbReference type="EC" id="2.1.1.80" evidence="2"/>
<dbReference type="Proteomes" id="UP001500791">
    <property type="component" value="Unassembled WGS sequence"/>
</dbReference>
<evidence type="ECO:0000256" key="4">
    <source>
        <dbReference type="ARBA" id="ARBA00022679"/>
    </source>
</evidence>
<dbReference type="InterPro" id="IPR022642">
    <property type="entry name" value="CheR_C"/>
</dbReference>
<comment type="caution">
    <text evidence="7">The sequence shown here is derived from an EMBL/GenBank/DDBJ whole genome shotgun (WGS) entry which is preliminary data.</text>
</comment>
<dbReference type="PRINTS" id="PR00996">
    <property type="entry name" value="CHERMTFRASE"/>
</dbReference>
<dbReference type="InterPro" id="IPR050903">
    <property type="entry name" value="Bact_Chemotaxis_MeTrfase"/>
</dbReference>
<dbReference type="RefSeq" id="WP_167178573.1">
    <property type="nucleotide sequence ID" value="NZ_BAAAEJ010000002.1"/>
</dbReference>
<dbReference type="Pfam" id="PF01739">
    <property type="entry name" value="CheR"/>
    <property type="match status" value="1"/>
</dbReference>
<gene>
    <name evidence="7" type="ORF">GCM10009093_02610</name>
</gene>
<dbReference type="Gene3D" id="3.40.50.150">
    <property type="entry name" value="Vaccinia Virus protein VP39"/>
    <property type="match status" value="1"/>
</dbReference>
<sequence>MTPEDFDRLQALMASRAGFALSPDRMQLAEHRLGPIARREGFHNVEALLNTLWARPIGSLGWSVIETLLNTETWFRRDRHVFDLYASELLPALAQARSGRPVRIWVAGGGSGQEAFSLAMAALEQGVSVDILSTDLSRRSLEKAGRAIYSGFEIQRGLSARAMLRYFDPVEDQWQARPALRQIVQFERANLIDPLPHDLANNGPFDLVFCRYVLGDMLPDARNKVLEHLHGPLVDNGCLILGVDDKIDSKSFRQVAGRAGLFVKGSGRHQRAA</sequence>
<keyword evidence="3" id="KW-0489">Methyltransferase</keyword>
<keyword evidence="8" id="KW-1185">Reference proteome</keyword>
<keyword evidence="4" id="KW-0808">Transferase</keyword>
<dbReference type="SUPFAM" id="SSF53335">
    <property type="entry name" value="S-adenosyl-L-methionine-dependent methyltransferases"/>
    <property type="match status" value="1"/>
</dbReference>
<evidence type="ECO:0000256" key="5">
    <source>
        <dbReference type="ARBA" id="ARBA00022691"/>
    </source>
</evidence>
<dbReference type="InterPro" id="IPR036804">
    <property type="entry name" value="CheR_N_sf"/>
</dbReference>
<evidence type="ECO:0000259" key="6">
    <source>
        <dbReference type="PROSITE" id="PS50123"/>
    </source>
</evidence>
<dbReference type="PANTHER" id="PTHR24422">
    <property type="entry name" value="CHEMOTAXIS PROTEIN METHYLTRANSFERASE"/>
    <property type="match status" value="1"/>
</dbReference>
<dbReference type="SMART" id="SM00138">
    <property type="entry name" value="MeTrc"/>
    <property type="match status" value="1"/>
</dbReference>
<dbReference type="PANTHER" id="PTHR24422:SF21">
    <property type="entry name" value="CHEMOTAXIS PROTEIN METHYLTRANSFERASE 1"/>
    <property type="match status" value="1"/>
</dbReference>
<evidence type="ECO:0000313" key="7">
    <source>
        <dbReference type="EMBL" id="GAA0379015.1"/>
    </source>
</evidence>
<dbReference type="EMBL" id="BAAAEJ010000002">
    <property type="protein sequence ID" value="GAA0379015.1"/>
    <property type="molecule type" value="Genomic_DNA"/>
</dbReference>
<name>A0ABN0Y1Y7_9CAUL</name>
<evidence type="ECO:0000313" key="8">
    <source>
        <dbReference type="Proteomes" id="UP001500791"/>
    </source>
</evidence>
<evidence type="ECO:0000256" key="3">
    <source>
        <dbReference type="ARBA" id="ARBA00022603"/>
    </source>
</evidence>
<evidence type="ECO:0000256" key="1">
    <source>
        <dbReference type="ARBA" id="ARBA00001541"/>
    </source>
</evidence>
<dbReference type="InterPro" id="IPR029063">
    <property type="entry name" value="SAM-dependent_MTases_sf"/>
</dbReference>
<comment type="catalytic activity">
    <reaction evidence="1">
        <text>L-glutamyl-[protein] + S-adenosyl-L-methionine = [protein]-L-glutamate 5-O-methyl ester + S-adenosyl-L-homocysteine</text>
        <dbReference type="Rhea" id="RHEA:24452"/>
        <dbReference type="Rhea" id="RHEA-COMP:10208"/>
        <dbReference type="Rhea" id="RHEA-COMP:10311"/>
        <dbReference type="ChEBI" id="CHEBI:29973"/>
        <dbReference type="ChEBI" id="CHEBI:57856"/>
        <dbReference type="ChEBI" id="CHEBI:59789"/>
        <dbReference type="ChEBI" id="CHEBI:82795"/>
        <dbReference type="EC" id="2.1.1.80"/>
    </reaction>
</comment>
<dbReference type="SUPFAM" id="SSF47757">
    <property type="entry name" value="Chemotaxis receptor methyltransferase CheR, N-terminal domain"/>
    <property type="match status" value="1"/>
</dbReference>
<dbReference type="Gene3D" id="1.10.155.10">
    <property type="entry name" value="Chemotaxis receptor methyltransferase CheR, N-terminal domain"/>
    <property type="match status" value="1"/>
</dbReference>
<dbReference type="InterPro" id="IPR000780">
    <property type="entry name" value="CheR_MeTrfase"/>
</dbReference>
<reference evidence="7 8" key="1">
    <citation type="journal article" date="2019" name="Int. J. Syst. Evol. Microbiol.">
        <title>The Global Catalogue of Microorganisms (GCM) 10K type strain sequencing project: providing services to taxonomists for standard genome sequencing and annotation.</title>
        <authorList>
            <consortium name="The Broad Institute Genomics Platform"/>
            <consortium name="The Broad Institute Genome Sequencing Center for Infectious Disease"/>
            <person name="Wu L."/>
            <person name="Ma J."/>
        </authorList>
    </citation>
    <scope>NUCLEOTIDE SEQUENCE [LARGE SCALE GENOMIC DNA]</scope>
    <source>
        <strain evidence="7 8">JCM 13476</strain>
    </source>
</reference>
<accession>A0ABN0Y1Y7</accession>
<evidence type="ECO:0000256" key="2">
    <source>
        <dbReference type="ARBA" id="ARBA00012534"/>
    </source>
</evidence>
<proteinExistence type="predicted"/>
<organism evidence="7 8">
    <name type="scientific">Brevundimonas terrae</name>
    <dbReference type="NCBI Taxonomy" id="363631"/>
    <lineage>
        <taxon>Bacteria</taxon>
        <taxon>Pseudomonadati</taxon>
        <taxon>Pseudomonadota</taxon>
        <taxon>Alphaproteobacteria</taxon>
        <taxon>Caulobacterales</taxon>
        <taxon>Caulobacteraceae</taxon>
        <taxon>Brevundimonas</taxon>
    </lineage>
</organism>